<feature type="region of interest" description="Disordered" evidence="1">
    <location>
        <begin position="82"/>
        <end position="105"/>
    </location>
</feature>
<evidence type="ECO:0000256" key="1">
    <source>
        <dbReference type="SAM" id="MobiDB-lite"/>
    </source>
</evidence>
<feature type="compositionally biased region" description="Polar residues" evidence="1">
    <location>
        <begin position="32"/>
        <end position="50"/>
    </location>
</feature>
<dbReference type="Proteomes" id="UP000019377">
    <property type="component" value="Unassembled WGS sequence"/>
</dbReference>
<proteinExistence type="predicted"/>
<evidence type="ECO:0000313" key="3">
    <source>
        <dbReference type="Proteomes" id="UP000019377"/>
    </source>
</evidence>
<keyword evidence="3" id="KW-1185">Reference proteome</keyword>
<reference evidence="3" key="1">
    <citation type="journal article" date="2013" name="Genome Announc.">
        <title>Draft genome sequence of Pseudozyma brasiliensis sp. nov. strain GHG001, a high producer of endo-1,4-xylanase isolated from an insect pest of sugarcane.</title>
        <authorList>
            <person name="Oliveira J.V.D.C."/>
            <person name="dos Santos R.A.C."/>
            <person name="Borges T.A."/>
            <person name="Riano-Pachon D.M."/>
            <person name="Goldman G.H."/>
        </authorList>
    </citation>
    <scope>NUCLEOTIDE SEQUENCE [LARGE SCALE GENOMIC DNA]</scope>
    <source>
        <strain evidence="3">GHG001</strain>
    </source>
</reference>
<protein>
    <submittedName>
        <fullName evidence="2">Uncharacterized protein</fullName>
    </submittedName>
</protein>
<sequence>MDVSAKDLQLKASAATEQTSAIDASLHGSTEPEANSSTTDSAQANVNKGSPTRRPMSMDSTTSSARRRSLAFLASAISMGGIASEAEGGSNDKPFEREAAINCRG</sequence>
<name>V5EGU7_KALBG</name>
<dbReference type="EMBL" id="KI545851">
    <property type="protein sequence ID" value="EST09776.1"/>
    <property type="molecule type" value="Genomic_DNA"/>
</dbReference>
<gene>
    <name evidence="2" type="ORF">PSEUBRA_SCAF1g00213</name>
</gene>
<dbReference type="HOGENOM" id="CLU_2237752_0_0_1"/>
<dbReference type="GeneID" id="27418404"/>
<accession>V5EGU7</accession>
<organism evidence="2 3">
    <name type="scientific">Kalmanozyma brasiliensis (strain GHG001)</name>
    <name type="common">Yeast</name>
    <name type="synonym">Pseudozyma brasiliensis</name>
    <dbReference type="NCBI Taxonomy" id="1365824"/>
    <lineage>
        <taxon>Eukaryota</taxon>
        <taxon>Fungi</taxon>
        <taxon>Dikarya</taxon>
        <taxon>Basidiomycota</taxon>
        <taxon>Ustilaginomycotina</taxon>
        <taxon>Ustilaginomycetes</taxon>
        <taxon>Ustilaginales</taxon>
        <taxon>Ustilaginaceae</taxon>
        <taxon>Kalmanozyma</taxon>
    </lineage>
</organism>
<dbReference type="AlphaFoldDB" id="V5EGU7"/>
<feature type="region of interest" description="Disordered" evidence="1">
    <location>
        <begin position="1"/>
        <end position="67"/>
    </location>
</feature>
<evidence type="ECO:0000313" key="2">
    <source>
        <dbReference type="EMBL" id="EST09776.1"/>
    </source>
</evidence>